<proteinExistence type="predicted"/>
<accession>A0A0F9EDH2</accession>
<dbReference type="EMBL" id="LAZR01037485">
    <property type="protein sequence ID" value="KKL22078.1"/>
    <property type="molecule type" value="Genomic_DNA"/>
</dbReference>
<reference evidence="1" key="1">
    <citation type="journal article" date="2015" name="Nature">
        <title>Complex archaea that bridge the gap between prokaryotes and eukaryotes.</title>
        <authorList>
            <person name="Spang A."/>
            <person name="Saw J.H."/>
            <person name="Jorgensen S.L."/>
            <person name="Zaremba-Niedzwiedzka K."/>
            <person name="Martijn J."/>
            <person name="Lind A.E."/>
            <person name="van Eijk R."/>
            <person name="Schleper C."/>
            <person name="Guy L."/>
            <person name="Ettema T.J."/>
        </authorList>
    </citation>
    <scope>NUCLEOTIDE SEQUENCE</scope>
</reference>
<comment type="caution">
    <text evidence="1">The sequence shown here is derived from an EMBL/GenBank/DDBJ whole genome shotgun (WGS) entry which is preliminary data.</text>
</comment>
<dbReference type="AlphaFoldDB" id="A0A0F9EDH2"/>
<name>A0A0F9EDH2_9ZZZZ</name>
<protein>
    <submittedName>
        <fullName evidence="1">Uncharacterized protein</fullName>
    </submittedName>
</protein>
<organism evidence="1">
    <name type="scientific">marine sediment metagenome</name>
    <dbReference type="NCBI Taxonomy" id="412755"/>
    <lineage>
        <taxon>unclassified sequences</taxon>
        <taxon>metagenomes</taxon>
        <taxon>ecological metagenomes</taxon>
    </lineage>
</organism>
<sequence length="67" mass="7757">MTTKRQCGIVDLATGEICEELLHFNWPFCLEHGKEYKTYATGCEKMYVVALQAGEWAKWRKTGEVRT</sequence>
<evidence type="ECO:0000313" key="1">
    <source>
        <dbReference type="EMBL" id="KKL22078.1"/>
    </source>
</evidence>
<gene>
    <name evidence="1" type="ORF">LCGC14_2439060</name>
</gene>